<accession>R7SKW0</accession>
<name>R7SKW0_DICSQ</name>
<dbReference type="KEGG" id="dsq:DICSQDRAFT_140919"/>
<protein>
    <submittedName>
        <fullName evidence="2">Uncharacterized protein</fullName>
    </submittedName>
</protein>
<organism evidence="2 3">
    <name type="scientific">Dichomitus squalens (strain LYAD-421)</name>
    <name type="common">Western red white-rot fungus</name>
    <dbReference type="NCBI Taxonomy" id="732165"/>
    <lineage>
        <taxon>Eukaryota</taxon>
        <taxon>Fungi</taxon>
        <taxon>Dikarya</taxon>
        <taxon>Basidiomycota</taxon>
        <taxon>Agaricomycotina</taxon>
        <taxon>Agaricomycetes</taxon>
        <taxon>Polyporales</taxon>
        <taxon>Polyporaceae</taxon>
        <taxon>Dichomitus</taxon>
    </lineage>
</organism>
<evidence type="ECO:0000256" key="1">
    <source>
        <dbReference type="SAM" id="MobiDB-lite"/>
    </source>
</evidence>
<dbReference type="AlphaFoldDB" id="R7SKW0"/>
<evidence type="ECO:0000313" key="2">
    <source>
        <dbReference type="EMBL" id="EJF56791.1"/>
    </source>
</evidence>
<feature type="compositionally biased region" description="Basic and acidic residues" evidence="1">
    <location>
        <begin position="63"/>
        <end position="73"/>
    </location>
</feature>
<gene>
    <name evidence="2" type="ORF">DICSQDRAFT_140919</name>
</gene>
<dbReference type="HOGENOM" id="CLU_2704763_0_0_1"/>
<dbReference type="GeneID" id="18836090"/>
<evidence type="ECO:0000313" key="3">
    <source>
        <dbReference type="Proteomes" id="UP000053319"/>
    </source>
</evidence>
<dbReference type="EMBL" id="JH719463">
    <property type="protein sequence ID" value="EJF56791.1"/>
    <property type="molecule type" value="Genomic_DNA"/>
</dbReference>
<dbReference type="Proteomes" id="UP000053319">
    <property type="component" value="Unassembled WGS sequence"/>
</dbReference>
<reference evidence="2 3" key="1">
    <citation type="journal article" date="2012" name="Science">
        <title>The Paleozoic origin of enzymatic lignin decomposition reconstructed from 31 fungal genomes.</title>
        <authorList>
            <person name="Floudas D."/>
            <person name="Binder M."/>
            <person name="Riley R."/>
            <person name="Barry K."/>
            <person name="Blanchette R.A."/>
            <person name="Henrissat B."/>
            <person name="Martinez A.T."/>
            <person name="Otillar R."/>
            <person name="Spatafora J.W."/>
            <person name="Yadav J.S."/>
            <person name="Aerts A."/>
            <person name="Benoit I."/>
            <person name="Boyd A."/>
            <person name="Carlson A."/>
            <person name="Copeland A."/>
            <person name="Coutinho P.M."/>
            <person name="de Vries R.P."/>
            <person name="Ferreira P."/>
            <person name="Findley K."/>
            <person name="Foster B."/>
            <person name="Gaskell J."/>
            <person name="Glotzer D."/>
            <person name="Gorecki P."/>
            <person name="Heitman J."/>
            <person name="Hesse C."/>
            <person name="Hori C."/>
            <person name="Igarashi K."/>
            <person name="Jurgens J.A."/>
            <person name="Kallen N."/>
            <person name="Kersten P."/>
            <person name="Kohler A."/>
            <person name="Kuees U."/>
            <person name="Kumar T.K.A."/>
            <person name="Kuo A."/>
            <person name="LaButti K."/>
            <person name="Larrondo L.F."/>
            <person name="Lindquist E."/>
            <person name="Ling A."/>
            <person name="Lombard V."/>
            <person name="Lucas S."/>
            <person name="Lundell T."/>
            <person name="Martin R."/>
            <person name="McLaughlin D.J."/>
            <person name="Morgenstern I."/>
            <person name="Morin E."/>
            <person name="Murat C."/>
            <person name="Nagy L.G."/>
            <person name="Nolan M."/>
            <person name="Ohm R.A."/>
            <person name="Patyshakuliyeva A."/>
            <person name="Rokas A."/>
            <person name="Ruiz-Duenas F.J."/>
            <person name="Sabat G."/>
            <person name="Salamov A."/>
            <person name="Samejima M."/>
            <person name="Schmutz J."/>
            <person name="Slot J.C."/>
            <person name="St John F."/>
            <person name="Stenlid J."/>
            <person name="Sun H."/>
            <person name="Sun S."/>
            <person name="Syed K."/>
            <person name="Tsang A."/>
            <person name="Wiebenga A."/>
            <person name="Young D."/>
            <person name="Pisabarro A."/>
            <person name="Eastwood D.C."/>
            <person name="Martin F."/>
            <person name="Cullen D."/>
            <person name="Grigoriev I.V."/>
            <person name="Hibbett D.S."/>
        </authorList>
    </citation>
    <scope>NUCLEOTIDE SEQUENCE [LARGE SCALE GENOMIC DNA]</scope>
    <source>
        <strain evidence="2 3">LYAD-421 SS1</strain>
    </source>
</reference>
<dbReference type="RefSeq" id="XP_007370471.1">
    <property type="nucleotide sequence ID" value="XM_007370409.1"/>
</dbReference>
<proteinExistence type="predicted"/>
<feature type="region of interest" description="Disordered" evidence="1">
    <location>
        <begin position="1"/>
        <end position="73"/>
    </location>
</feature>
<feature type="compositionally biased region" description="Low complexity" evidence="1">
    <location>
        <begin position="20"/>
        <end position="45"/>
    </location>
</feature>
<sequence>MPVQPRVLGYSPVPAPPRVPAIAPHSKVPQTATGPATGPATRGPGSQPLLHSWTGDQNTYRPTGREDAFCGTT</sequence>